<dbReference type="InterPro" id="IPR015943">
    <property type="entry name" value="WD40/YVTN_repeat-like_dom_sf"/>
</dbReference>
<proteinExistence type="inferred from homology"/>
<dbReference type="InterPro" id="IPR011045">
    <property type="entry name" value="N2O_reductase_N"/>
</dbReference>
<dbReference type="Pfam" id="PF10282">
    <property type="entry name" value="Lactonase"/>
    <property type="match status" value="2"/>
</dbReference>
<name>A0A5J5J1A4_9MICO</name>
<dbReference type="SUPFAM" id="SSF50974">
    <property type="entry name" value="Nitrous oxide reductase, N-terminal domain"/>
    <property type="match status" value="1"/>
</dbReference>
<dbReference type="GO" id="GO:0017057">
    <property type="term" value="F:6-phosphogluconolactonase activity"/>
    <property type="evidence" value="ECO:0007669"/>
    <property type="project" value="TreeGrafter"/>
</dbReference>
<dbReference type="PANTHER" id="PTHR30344:SF1">
    <property type="entry name" value="6-PHOSPHOGLUCONOLACTONASE"/>
    <property type="match status" value="1"/>
</dbReference>
<evidence type="ECO:0000256" key="1">
    <source>
        <dbReference type="ARBA" id="ARBA00005564"/>
    </source>
</evidence>
<organism evidence="2 3">
    <name type="scientific">Microbacterium rhizomatis</name>
    <dbReference type="NCBI Taxonomy" id="1631477"/>
    <lineage>
        <taxon>Bacteria</taxon>
        <taxon>Bacillati</taxon>
        <taxon>Actinomycetota</taxon>
        <taxon>Actinomycetes</taxon>
        <taxon>Micrococcales</taxon>
        <taxon>Microbacteriaceae</taxon>
        <taxon>Microbacterium</taxon>
    </lineage>
</organism>
<gene>
    <name evidence="2" type="ORF">F6B43_14310</name>
</gene>
<dbReference type="OrthoDB" id="9790815at2"/>
<comment type="similarity">
    <text evidence="1">Belongs to the cycloisomerase 2 family.</text>
</comment>
<keyword evidence="3" id="KW-1185">Reference proteome</keyword>
<dbReference type="AlphaFoldDB" id="A0A5J5J1A4"/>
<sequence length="413" mass="42380">MRLWLGAYTADSDGRASGIGTMVAGSADTGSAAGALSFTGTAMTADSPSWLAQHPALDVVYASLEAAETVAAFVRTGESTFAALGSPVTAGAAVCHVAVAPDGRSLVASCWGDGRVVRMALDAAGRPSSPVLGAAAADPFAGPVDPFASVAVDPASARDSGMESELAAAARSLRAAAGDEFAHLVPGYDELADPPAAGSGVLLFGSGEEDAVPERISRAHSAVFLSDGRIATTDLGFDLVRVWRPTSTGLRLDHEVVLPLGTGPRHMVLHPSGHLHVVTEYSCEVFTLAPGRDGRWRLLGGVAVSPFAAADDSAAELARSRDGDYLYAGLRGTNTIATLRVRGAGERVEPVGLADSGVDWPRHHLVVRDTLLVAGQRSDDVVSLTLDARTGVPGAVRHRGEAPSPTCLLPARS</sequence>
<evidence type="ECO:0000313" key="2">
    <source>
        <dbReference type="EMBL" id="KAA9106330.1"/>
    </source>
</evidence>
<evidence type="ECO:0000313" key="3">
    <source>
        <dbReference type="Proteomes" id="UP000325827"/>
    </source>
</evidence>
<accession>A0A5J5J1A4</accession>
<dbReference type="PANTHER" id="PTHR30344">
    <property type="entry name" value="6-PHOSPHOGLUCONOLACTONASE-RELATED"/>
    <property type="match status" value="1"/>
</dbReference>
<reference evidence="3" key="1">
    <citation type="submission" date="2019-09" db="EMBL/GenBank/DDBJ databases">
        <title>Mumia zhuanghuii sp. nov. isolated from the intestinal contents of plateau pika (Ochotona curzoniae) in the Qinghai-Tibet plateau of China.</title>
        <authorList>
            <person name="Tian Z."/>
        </authorList>
    </citation>
    <scope>NUCLEOTIDE SEQUENCE [LARGE SCALE GENOMIC DNA]</scope>
    <source>
        <strain evidence="3">JCM 30598</strain>
    </source>
</reference>
<dbReference type="InterPro" id="IPR019405">
    <property type="entry name" value="Lactonase_7-beta_prop"/>
</dbReference>
<comment type="caution">
    <text evidence="2">The sequence shown here is derived from an EMBL/GenBank/DDBJ whole genome shotgun (WGS) entry which is preliminary data.</text>
</comment>
<dbReference type="InterPro" id="IPR050282">
    <property type="entry name" value="Cycloisomerase_2"/>
</dbReference>
<dbReference type="RefSeq" id="WP_150449671.1">
    <property type="nucleotide sequence ID" value="NZ_VYSA01000003.1"/>
</dbReference>
<dbReference type="Gene3D" id="2.130.10.10">
    <property type="entry name" value="YVTN repeat-like/Quinoprotein amine dehydrogenase"/>
    <property type="match status" value="2"/>
</dbReference>
<dbReference type="Proteomes" id="UP000325827">
    <property type="component" value="Unassembled WGS sequence"/>
</dbReference>
<protein>
    <submittedName>
        <fullName evidence="2">Lactonase family protein</fullName>
    </submittedName>
</protein>
<dbReference type="EMBL" id="VYSA01000003">
    <property type="protein sequence ID" value="KAA9106330.1"/>
    <property type="molecule type" value="Genomic_DNA"/>
</dbReference>